<reference evidence="7" key="1">
    <citation type="journal article" date="2020" name="mSystems">
        <title>Genome- and Community-Level Interaction Insights into Carbon Utilization and Element Cycling Functions of Hydrothermarchaeota in Hydrothermal Sediment.</title>
        <authorList>
            <person name="Zhou Z."/>
            <person name="Liu Y."/>
            <person name="Xu W."/>
            <person name="Pan J."/>
            <person name="Luo Z.H."/>
            <person name="Li M."/>
        </authorList>
    </citation>
    <scope>NUCLEOTIDE SEQUENCE</scope>
    <source>
        <strain evidence="7">HyVt-388</strain>
    </source>
</reference>
<evidence type="ECO:0000256" key="3">
    <source>
        <dbReference type="ARBA" id="ARBA00022603"/>
    </source>
</evidence>
<dbReference type="PIRSF" id="PIRSF004486">
    <property type="entry name" value="MraW"/>
    <property type="match status" value="1"/>
</dbReference>
<dbReference type="AlphaFoldDB" id="A0A9C9EP48"/>
<dbReference type="SUPFAM" id="SSF53335">
    <property type="entry name" value="S-adenosyl-L-methionine-dependent methyltransferases"/>
    <property type="match status" value="1"/>
</dbReference>
<dbReference type="NCBIfam" id="TIGR00006">
    <property type="entry name" value="16S rRNA (cytosine(1402)-N(4))-methyltransferase RsmH"/>
    <property type="match status" value="1"/>
</dbReference>
<name>A0A9C9EP48_UNCW3</name>
<keyword evidence="4 6" id="KW-0808">Transferase</keyword>
<keyword evidence="2 6" id="KW-0698">rRNA processing</keyword>
<organism evidence="7 8">
    <name type="scientific">candidate division WOR-3 bacterium</name>
    <dbReference type="NCBI Taxonomy" id="2052148"/>
    <lineage>
        <taxon>Bacteria</taxon>
        <taxon>Bacteria division WOR-3</taxon>
    </lineage>
</organism>
<dbReference type="Gene3D" id="1.10.150.170">
    <property type="entry name" value="Putative methyltransferase TM0872, insert domain"/>
    <property type="match status" value="1"/>
</dbReference>
<comment type="subcellular location">
    <subcellularLocation>
        <location evidence="6">Cytoplasm</location>
    </subcellularLocation>
</comment>
<keyword evidence="5 6" id="KW-0949">S-adenosyl-L-methionine</keyword>
<accession>A0A9C9EP48</accession>
<feature type="binding site" evidence="6">
    <location>
        <position position="100"/>
    </location>
    <ligand>
        <name>S-adenosyl-L-methionine</name>
        <dbReference type="ChEBI" id="CHEBI:59789"/>
    </ligand>
</feature>
<dbReference type="Proteomes" id="UP000885826">
    <property type="component" value="Unassembled WGS sequence"/>
</dbReference>
<evidence type="ECO:0000256" key="2">
    <source>
        <dbReference type="ARBA" id="ARBA00022552"/>
    </source>
</evidence>
<evidence type="ECO:0000256" key="4">
    <source>
        <dbReference type="ARBA" id="ARBA00022679"/>
    </source>
</evidence>
<dbReference type="GO" id="GO:0070475">
    <property type="term" value="P:rRNA base methylation"/>
    <property type="evidence" value="ECO:0007669"/>
    <property type="project" value="UniProtKB-UniRule"/>
</dbReference>
<evidence type="ECO:0000313" key="7">
    <source>
        <dbReference type="EMBL" id="HEC79252.1"/>
    </source>
</evidence>
<dbReference type="GO" id="GO:0005737">
    <property type="term" value="C:cytoplasm"/>
    <property type="evidence" value="ECO:0007669"/>
    <property type="project" value="UniProtKB-SubCell"/>
</dbReference>
<protein>
    <recommendedName>
        <fullName evidence="6">Ribosomal RNA small subunit methyltransferase H</fullName>
        <ecNumber evidence="6">2.1.1.199</ecNumber>
    </recommendedName>
    <alternativeName>
        <fullName evidence="6">16S rRNA m(4)C1402 methyltransferase</fullName>
    </alternativeName>
    <alternativeName>
        <fullName evidence="6">rRNA (cytosine-N(4)-)-methyltransferase RsmH</fullName>
    </alternativeName>
</protein>
<dbReference type="PANTHER" id="PTHR11265:SF0">
    <property type="entry name" value="12S RRNA N4-METHYLCYTIDINE METHYLTRANSFERASE"/>
    <property type="match status" value="1"/>
</dbReference>
<feature type="binding site" evidence="6">
    <location>
        <position position="52"/>
    </location>
    <ligand>
        <name>S-adenosyl-L-methionine</name>
        <dbReference type="ChEBI" id="CHEBI:59789"/>
    </ligand>
</feature>
<keyword evidence="3 6" id="KW-0489">Methyltransferase</keyword>
<comment type="catalytic activity">
    <reaction evidence="6">
        <text>cytidine(1402) in 16S rRNA + S-adenosyl-L-methionine = N(4)-methylcytidine(1402) in 16S rRNA + S-adenosyl-L-homocysteine + H(+)</text>
        <dbReference type="Rhea" id="RHEA:42928"/>
        <dbReference type="Rhea" id="RHEA-COMP:10286"/>
        <dbReference type="Rhea" id="RHEA-COMP:10287"/>
        <dbReference type="ChEBI" id="CHEBI:15378"/>
        <dbReference type="ChEBI" id="CHEBI:57856"/>
        <dbReference type="ChEBI" id="CHEBI:59789"/>
        <dbReference type="ChEBI" id="CHEBI:74506"/>
        <dbReference type="ChEBI" id="CHEBI:82748"/>
        <dbReference type="EC" id="2.1.1.199"/>
    </reaction>
</comment>
<dbReference type="InterPro" id="IPR029063">
    <property type="entry name" value="SAM-dependent_MTases_sf"/>
</dbReference>
<dbReference type="EMBL" id="DRIG01000093">
    <property type="protein sequence ID" value="HEC79252.1"/>
    <property type="molecule type" value="Genomic_DNA"/>
</dbReference>
<dbReference type="PANTHER" id="PTHR11265">
    <property type="entry name" value="S-ADENOSYL-METHYLTRANSFERASE MRAW"/>
    <property type="match status" value="1"/>
</dbReference>
<evidence type="ECO:0000256" key="1">
    <source>
        <dbReference type="ARBA" id="ARBA00010396"/>
    </source>
</evidence>
<evidence type="ECO:0000256" key="6">
    <source>
        <dbReference type="HAMAP-Rule" id="MF_01007"/>
    </source>
</evidence>
<comment type="caution">
    <text evidence="7">The sequence shown here is derived from an EMBL/GenBank/DDBJ whole genome shotgun (WGS) entry which is preliminary data.</text>
</comment>
<feature type="binding site" evidence="6">
    <location>
        <position position="79"/>
    </location>
    <ligand>
        <name>S-adenosyl-L-methionine</name>
        <dbReference type="ChEBI" id="CHEBI:59789"/>
    </ligand>
</feature>
<sequence length="292" mass="33943">MLFHQPVLLKEVIRFMKLETDRGVYCDCTIGGGGHLVEMLKLTKRAKFIGIDWDPEAIAYVRERIKPFRKRCLLFEDNFINLGLILKEQKISGLNGVLFDLGVSYHQLVSPERGFSFEREGELLMRMSPKTSSLLTKIKSASEQEIIDVLKNYGDVRNCRRIGSEIYRHKKVLRTTFDLRKVVEKTTPRRFLKKNLHRVFQAFRIWVNDELSNLSQALQIAFQRLNPGGRIVVISYHSGEDRIVKRTFRGFKEEGTMVILNKKVITPTQEEIRDNPRARSAKLRCGERCVRS</sequence>
<evidence type="ECO:0000256" key="5">
    <source>
        <dbReference type="ARBA" id="ARBA00022691"/>
    </source>
</evidence>
<feature type="binding site" evidence="6">
    <location>
        <begin position="33"/>
        <end position="35"/>
    </location>
    <ligand>
        <name>S-adenosyl-L-methionine</name>
        <dbReference type="ChEBI" id="CHEBI:59789"/>
    </ligand>
</feature>
<dbReference type="HAMAP" id="MF_01007">
    <property type="entry name" value="16SrRNA_methyltr_H"/>
    <property type="match status" value="1"/>
</dbReference>
<dbReference type="SUPFAM" id="SSF81799">
    <property type="entry name" value="Putative methyltransferase TM0872, insert domain"/>
    <property type="match status" value="1"/>
</dbReference>
<dbReference type="EC" id="2.1.1.199" evidence="6"/>
<keyword evidence="6" id="KW-0963">Cytoplasm</keyword>
<dbReference type="InterPro" id="IPR023397">
    <property type="entry name" value="SAM-dep_MeTrfase_MraW_recog"/>
</dbReference>
<proteinExistence type="inferred from homology"/>
<dbReference type="GO" id="GO:0071424">
    <property type="term" value="F:rRNA (cytosine-N4-)-methyltransferase activity"/>
    <property type="evidence" value="ECO:0007669"/>
    <property type="project" value="UniProtKB-UniRule"/>
</dbReference>
<gene>
    <name evidence="6 7" type="primary">rsmH</name>
    <name evidence="7" type="ORF">ENI34_08975</name>
</gene>
<feature type="binding site" evidence="6">
    <location>
        <position position="107"/>
    </location>
    <ligand>
        <name>S-adenosyl-L-methionine</name>
        <dbReference type="ChEBI" id="CHEBI:59789"/>
    </ligand>
</feature>
<evidence type="ECO:0000313" key="8">
    <source>
        <dbReference type="Proteomes" id="UP000885826"/>
    </source>
</evidence>
<dbReference type="InterPro" id="IPR002903">
    <property type="entry name" value="RsmH"/>
</dbReference>
<comment type="function">
    <text evidence="6">Specifically methylates the N4 position of cytidine in position 1402 (C1402) of 16S rRNA.</text>
</comment>
<dbReference type="Gene3D" id="3.40.50.150">
    <property type="entry name" value="Vaccinia Virus protein VP39"/>
    <property type="match status" value="1"/>
</dbReference>
<dbReference type="Pfam" id="PF01795">
    <property type="entry name" value="Methyltransf_5"/>
    <property type="match status" value="1"/>
</dbReference>
<comment type="similarity">
    <text evidence="1 6">Belongs to the methyltransferase superfamily. RsmH family.</text>
</comment>